<keyword evidence="1" id="KW-0051">Antiviral defense</keyword>
<dbReference type="InterPro" id="IPR053725">
    <property type="entry name" value="CRISPR_Cas5_sf"/>
</dbReference>
<reference evidence="3 4" key="1">
    <citation type="submission" date="2017-06" db="EMBL/GenBank/DDBJ databases">
        <title>Draft genome sequence of Fusobacterium nucleatum subsp. polymorphum KCOM 1271 (=ChDC F305).</title>
        <authorList>
            <person name="Kook J.-K."/>
            <person name="Park S.-N."/>
            <person name="Lim Y.K."/>
            <person name="Roh H."/>
        </authorList>
    </citation>
    <scope>NUCLEOTIDE SEQUENCE [LARGE SCALE GENOMIC DNA]</scope>
    <source>
        <strain evidence="4">KCOM 1271 (ChDC F305)</strain>
    </source>
</reference>
<organism evidence="3 4">
    <name type="scientific">Fusobacterium nucleatum subsp. polymorphum</name>
    <name type="common">Fusobacterium polymorphum</name>
    <dbReference type="NCBI Taxonomy" id="76857"/>
    <lineage>
        <taxon>Bacteria</taxon>
        <taxon>Fusobacteriati</taxon>
        <taxon>Fusobacteriota</taxon>
        <taxon>Fusobacteriia</taxon>
        <taxon>Fusobacteriales</taxon>
        <taxon>Fusobacteriaceae</taxon>
        <taxon>Fusobacterium</taxon>
    </lineage>
</organism>
<dbReference type="GO" id="GO:0051607">
    <property type="term" value="P:defense response to virus"/>
    <property type="evidence" value="ECO:0007669"/>
    <property type="project" value="UniProtKB-KW"/>
</dbReference>
<gene>
    <name evidence="3" type="ORF">CBG54_02635</name>
</gene>
<protein>
    <submittedName>
        <fullName evidence="3">CRISPR-associated protein Cas5</fullName>
    </submittedName>
</protein>
<evidence type="ECO:0000256" key="1">
    <source>
        <dbReference type="ARBA" id="ARBA00023118"/>
    </source>
</evidence>
<dbReference type="Proteomes" id="UP000224182">
    <property type="component" value="Unassembled WGS sequence"/>
</dbReference>
<dbReference type="RefSeq" id="WP_098973671.1">
    <property type="nucleotide sequence ID" value="NZ_CP077115.1"/>
</dbReference>
<dbReference type="AlphaFoldDB" id="A0A2C6AV79"/>
<name>A0A2C6AV79_FUSNP</name>
<dbReference type="EMBL" id="NIRN01000001">
    <property type="protein sequence ID" value="PHI06019.1"/>
    <property type="molecule type" value="Genomic_DNA"/>
</dbReference>
<keyword evidence="2" id="KW-0175">Coiled coil</keyword>
<dbReference type="NCBIfam" id="TIGR02593">
    <property type="entry name" value="CRISPR_cas5"/>
    <property type="match status" value="1"/>
</dbReference>
<comment type="caution">
    <text evidence="3">The sequence shown here is derived from an EMBL/GenBank/DDBJ whole genome shotgun (WGS) entry which is preliminary data.</text>
</comment>
<evidence type="ECO:0000313" key="4">
    <source>
        <dbReference type="Proteomes" id="UP000224182"/>
    </source>
</evidence>
<accession>A0A2C6AV79</accession>
<proteinExistence type="predicted"/>
<sequence>MKVLRIILKQSFANYRKAGTVDNKMTYPLPIPSTVIGALHNICGYTEYHSMDISIQGNYEAISKDMYKNITVLNTVSDRGTLVKMIAPSTISNAYIEVAEAVEDNANFITEKNIRVKNRELLEEFKNLKVLKEKLDKENKIKTEEFKTRKKELYDKDELKKIRTEEKNYKEEFKKIEEESYTKPYSQFRSIVKKPMFYELLNNIFLILHIKSDEQTLKDIENNIFNLQSIGRSEDFVEVIECKMVELQEFDSEVKSSEGLTAYLNYNDFQAGKIFNLDVDGNTVKSGTKYYLDKSYQIIDSKREFKKVIALYSNYFSANKSSENVKLDEYEDIKLLVNFI</sequence>
<dbReference type="Gene3D" id="3.30.70.3120">
    <property type="match status" value="1"/>
</dbReference>
<evidence type="ECO:0000256" key="2">
    <source>
        <dbReference type="SAM" id="Coils"/>
    </source>
</evidence>
<feature type="coiled-coil region" evidence="2">
    <location>
        <begin position="118"/>
        <end position="179"/>
    </location>
</feature>
<dbReference type="InterPro" id="IPR013422">
    <property type="entry name" value="CRISPR-assoc_prot_Cas5_N"/>
</dbReference>
<evidence type="ECO:0000313" key="3">
    <source>
        <dbReference type="EMBL" id="PHI06019.1"/>
    </source>
</evidence>